<evidence type="ECO:0000256" key="5">
    <source>
        <dbReference type="SAM" id="MobiDB-lite"/>
    </source>
</evidence>
<evidence type="ECO:0000256" key="2">
    <source>
        <dbReference type="ARBA" id="ARBA00022980"/>
    </source>
</evidence>
<dbReference type="InterPro" id="IPR021131">
    <property type="entry name" value="Ribosomal_uL15/eL18"/>
</dbReference>
<dbReference type="Proteomes" id="UP000033869">
    <property type="component" value="Unassembled WGS sequence"/>
</dbReference>
<keyword evidence="4" id="KW-0699">rRNA-binding</keyword>
<dbReference type="GO" id="GO:0022625">
    <property type="term" value="C:cytosolic large ribosomal subunit"/>
    <property type="evidence" value="ECO:0007669"/>
    <property type="project" value="TreeGrafter"/>
</dbReference>
<feature type="compositionally biased region" description="Gly residues" evidence="5">
    <location>
        <begin position="40"/>
        <end position="50"/>
    </location>
</feature>
<name>A0A0G0W790_UNCC2</name>
<evidence type="ECO:0000256" key="4">
    <source>
        <dbReference type="HAMAP-Rule" id="MF_01341"/>
    </source>
</evidence>
<dbReference type="InterPro" id="IPR005749">
    <property type="entry name" value="Ribosomal_uL15_bac-type"/>
</dbReference>
<dbReference type="HAMAP" id="MF_01341">
    <property type="entry name" value="Ribosomal_uL15"/>
    <property type="match status" value="1"/>
</dbReference>
<comment type="caution">
    <text evidence="7">The sequence shown here is derived from an EMBL/GenBank/DDBJ whole genome shotgun (WGS) entry which is preliminary data.</text>
</comment>
<keyword evidence="2 4" id="KW-0689">Ribosomal protein</keyword>
<dbReference type="InterPro" id="IPR030878">
    <property type="entry name" value="Ribosomal_uL15"/>
</dbReference>
<gene>
    <name evidence="4" type="primary">rplO</name>
    <name evidence="7" type="ORF">UU65_C0004G0065</name>
</gene>
<keyword evidence="3 4" id="KW-0687">Ribonucleoprotein</keyword>
<keyword evidence="4" id="KW-0694">RNA-binding</keyword>
<organism evidence="7 8">
    <name type="scientific">candidate division CPR2 bacterium GW2011_GWC1_41_48</name>
    <dbReference type="NCBI Taxonomy" id="1618344"/>
    <lineage>
        <taxon>Bacteria</taxon>
        <taxon>Bacteria division CPR2</taxon>
    </lineage>
</organism>
<dbReference type="EMBL" id="LCBL01000004">
    <property type="protein sequence ID" value="KKS08854.1"/>
    <property type="molecule type" value="Genomic_DNA"/>
</dbReference>
<evidence type="ECO:0000313" key="8">
    <source>
        <dbReference type="Proteomes" id="UP000033869"/>
    </source>
</evidence>
<comment type="similarity">
    <text evidence="1 4">Belongs to the universal ribosomal protein uL15 family.</text>
</comment>
<evidence type="ECO:0000256" key="3">
    <source>
        <dbReference type="ARBA" id="ARBA00023274"/>
    </source>
</evidence>
<dbReference type="GO" id="GO:0019843">
    <property type="term" value="F:rRNA binding"/>
    <property type="evidence" value="ECO:0007669"/>
    <property type="project" value="UniProtKB-UniRule"/>
</dbReference>
<feature type="compositionally biased region" description="Gly residues" evidence="5">
    <location>
        <begin position="19"/>
        <end position="33"/>
    </location>
</feature>
<dbReference type="SUPFAM" id="SSF52080">
    <property type="entry name" value="Ribosomal proteins L15p and L18e"/>
    <property type="match status" value="1"/>
</dbReference>
<dbReference type="PANTHER" id="PTHR12934:SF11">
    <property type="entry name" value="LARGE RIBOSOMAL SUBUNIT PROTEIN UL15M"/>
    <property type="match status" value="1"/>
</dbReference>
<dbReference type="PANTHER" id="PTHR12934">
    <property type="entry name" value="50S RIBOSOMAL PROTEIN L15"/>
    <property type="match status" value="1"/>
</dbReference>
<sequence length="143" mass="15095">MKLHEITTTLGKKSKRVGRGIGSGKGKTAGRGTKGQNSRTGGGVRPGFEGGQTPLIRRIPKLKGFKSRNVKPTVITLNDLNKLAPGSKVNSETLIAAGIIEKGEAYKIVLTGTLNKKLVLDTESVSKGAKEAIEKSEEVKASK</sequence>
<dbReference type="NCBIfam" id="TIGR01071">
    <property type="entry name" value="rplO_bact"/>
    <property type="match status" value="1"/>
</dbReference>
<dbReference type="AlphaFoldDB" id="A0A0G0W790"/>
<evidence type="ECO:0000259" key="6">
    <source>
        <dbReference type="Pfam" id="PF00828"/>
    </source>
</evidence>
<dbReference type="GO" id="GO:0006412">
    <property type="term" value="P:translation"/>
    <property type="evidence" value="ECO:0007669"/>
    <property type="project" value="UniProtKB-UniRule"/>
</dbReference>
<comment type="subunit">
    <text evidence="4">Part of the 50S ribosomal subunit.</text>
</comment>
<comment type="function">
    <text evidence="4">Binds to the 23S rRNA.</text>
</comment>
<dbReference type="Gene3D" id="3.100.10.10">
    <property type="match status" value="1"/>
</dbReference>
<proteinExistence type="inferred from homology"/>
<feature type="domain" description="Large ribosomal subunit protein uL15/eL18" evidence="6">
    <location>
        <begin position="75"/>
        <end position="135"/>
    </location>
</feature>
<dbReference type="GO" id="GO:0003735">
    <property type="term" value="F:structural constituent of ribosome"/>
    <property type="evidence" value="ECO:0007669"/>
    <property type="project" value="InterPro"/>
</dbReference>
<protein>
    <recommendedName>
        <fullName evidence="4">Large ribosomal subunit protein uL15</fullName>
    </recommendedName>
</protein>
<feature type="region of interest" description="Disordered" evidence="5">
    <location>
        <begin position="1"/>
        <end position="53"/>
    </location>
</feature>
<reference evidence="7 8" key="1">
    <citation type="journal article" date="2015" name="Nature">
        <title>rRNA introns, odd ribosomes, and small enigmatic genomes across a large radiation of phyla.</title>
        <authorList>
            <person name="Brown C.T."/>
            <person name="Hug L.A."/>
            <person name="Thomas B.C."/>
            <person name="Sharon I."/>
            <person name="Castelle C.J."/>
            <person name="Singh A."/>
            <person name="Wilkins M.J."/>
            <person name="Williams K.H."/>
            <person name="Banfield J.F."/>
        </authorList>
    </citation>
    <scope>NUCLEOTIDE SEQUENCE [LARGE SCALE GENOMIC DNA]</scope>
</reference>
<evidence type="ECO:0000313" key="7">
    <source>
        <dbReference type="EMBL" id="KKS08854.1"/>
    </source>
</evidence>
<dbReference type="Pfam" id="PF00828">
    <property type="entry name" value="Ribosomal_L27A"/>
    <property type="match status" value="1"/>
</dbReference>
<dbReference type="PATRIC" id="fig|1618344.3.peg.992"/>
<feature type="compositionally biased region" description="Polar residues" evidence="5">
    <location>
        <begin position="1"/>
        <end position="10"/>
    </location>
</feature>
<evidence type="ECO:0000256" key="1">
    <source>
        <dbReference type="ARBA" id="ARBA00007320"/>
    </source>
</evidence>
<dbReference type="InterPro" id="IPR036227">
    <property type="entry name" value="Ribosomal_uL15/eL18_sf"/>
</dbReference>
<accession>A0A0G0W790</accession>